<dbReference type="InterPro" id="IPR050855">
    <property type="entry name" value="NDM-1-like"/>
</dbReference>
<evidence type="ECO:0000259" key="2">
    <source>
        <dbReference type="SMART" id="SM00849"/>
    </source>
</evidence>
<keyword evidence="4" id="KW-1185">Reference proteome</keyword>
<dbReference type="InterPro" id="IPR001279">
    <property type="entry name" value="Metallo-B-lactamas"/>
</dbReference>
<accession>A0A3A9YK50</accession>
<evidence type="ECO:0000313" key="3">
    <source>
        <dbReference type="EMBL" id="RKN36982.1"/>
    </source>
</evidence>
<comment type="caution">
    <text evidence="3">The sequence shown here is derived from an EMBL/GenBank/DDBJ whole genome shotgun (WGS) entry which is preliminary data.</text>
</comment>
<dbReference type="Gene3D" id="3.60.15.10">
    <property type="entry name" value="Ribonuclease Z/Hydroxyacylglutathione hydrolase-like"/>
    <property type="match status" value="1"/>
</dbReference>
<evidence type="ECO:0000313" key="4">
    <source>
        <dbReference type="Proteomes" id="UP000272474"/>
    </source>
</evidence>
<evidence type="ECO:0000256" key="1">
    <source>
        <dbReference type="SAM" id="MobiDB-lite"/>
    </source>
</evidence>
<dbReference type="PANTHER" id="PTHR42951:SF4">
    <property type="entry name" value="ACYL-COENZYME A THIOESTERASE MBLAC2"/>
    <property type="match status" value="1"/>
</dbReference>
<proteinExistence type="predicted"/>
<dbReference type="SMART" id="SM00849">
    <property type="entry name" value="Lactamase_B"/>
    <property type="match status" value="1"/>
</dbReference>
<gene>
    <name evidence="3" type="ORF">D7294_29100</name>
</gene>
<dbReference type="Pfam" id="PF00753">
    <property type="entry name" value="Lactamase_B"/>
    <property type="match status" value="1"/>
</dbReference>
<dbReference type="PANTHER" id="PTHR42951">
    <property type="entry name" value="METALLO-BETA-LACTAMASE DOMAIN-CONTAINING"/>
    <property type="match status" value="1"/>
</dbReference>
<keyword evidence="3" id="KW-0378">Hydrolase</keyword>
<dbReference type="SUPFAM" id="SSF56281">
    <property type="entry name" value="Metallo-hydrolase/oxidoreductase"/>
    <property type="match status" value="1"/>
</dbReference>
<name>A0A3A9YK50_9ACTN</name>
<sequence length="325" mass="34844">MRPGRRRPGAPGPPLPPPRRRGRRVTGRGWFSVREAGPGVHLIAEPGHVNSYLVHGEEFALLYDSGMGIGDIGREVRALTGLPLLVVNSHHHYDHRGGNASLRGVAAEFAVHAAGAELHLAPAPGEWLAAYAHLAQGLRERYEALRAIDAQGFFLTDSRVEVRPVPELAHWRIEAVRPTRLLREGDVLDLGGRRLTVLHTPGHSPDGLCLWEPATGLLLAGDTLISGSFFAHVPGADVAAFARSTARLAELPLGTALLGHNLRHRESRGFVADVAEAFAAVRDGRTRPVRSVDMFGVPVLRHDFDGFAVLTAAPAAAREAGGEGP</sequence>
<dbReference type="GO" id="GO:0016787">
    <property type="term" value="F:hydrolase activity"/>
    <property type="evidence" value="ECO:0007669"/>
    <property type="project" value="UniProtKB-KW"/>
</dbReference>
<protein>
    <submittedName>
        <fullName evidence="3">MBL fold metallo-hydrolase</fullName>
    </submittedName>
</protein>
<dbReference type="EMBL" id="RBAL01000029">
    <property type="protein sequence ID" value="RKN36982.1"/>
    <property type="molecule type" value="Genomic_DNA"/>
</dbReference>
<organism evidence="3 4">
    <name type="scientific">Streptomyces hoynatensis</name>
    <dbReference type="NCBI Taxonomy" id="1141874"/>
    <lineage>
        <taxon>Bacteria</taxon>
        <taxon>Bacillati</taxon>
        <taxon>Actinomycetota</taxon>
        <taxon>Actinomycetes</taxon>
        <taxon>Kitasatosporales</taxon>
        <taxon>Streptomycetaceae</taxon>
        <taxon>Streptomyces</taxon>
    </lineage>
</organism>
<dbReference type="AlphaFoldDB" id="A0A3A9YK50"/>
<dbReference type="InterPro" id="IPR036866">
    <property type="entry name" value="RibonucZ/Hydroxyglut_hydro"/>
</dbReference>
<reference evidence="3 4" key="1">
    <citation type="journal article" date="2014" name="Int. J. Syst. Evol. Microbiol.">
        <title>Streptomyces hoynatensis sp. nov., isolated from deep marine sediment.</title>
        <authorList>
            <person name="Veyisoglu A."/>
            <person name="Sahin N."/>
        </authorList>
    </citation>
    <scope>NUCLEOTIDE SEQUENCE [LARGE SCALE GENOMIC DNA]</scope>
    <source>
        <strain evidence="3 4">KCTC 29097</strain>
    </source>
</reference>
<dbReference type="Proteomes" id="UP000272474">
    <property type="component" value="Unassembled WGS sequence"/>
</dbReference>
<feature type="region of interest" description="Disordered" evidence="1">
    <location>
        <begin position="1"/>
        <end position="24"/>
    </location>
</feature>
<feature type="domain" description="Metallo-beta-lactamase" evidence="2">
    <location>
        <begin position="48"/>
        <end position="260"/>
    </location>
</feature>